<protein>
    <submittedName>
        <fullName evidence="14">TonB-dependent receptor plug domain-containing protein</fullName>
    </submittedName>
</protein>
<dbReference type="SUPFAM" id="SSF56935">
    <property type="entry name" value="Porins"/>
    <property type="match status" value="1"/>
</dbReference>
<comment type="similarity">
    <text evidence="11">Belongs to the TonB-dependent receptor family.</text>
</comment>
<evidence type="ECO:0000313" key="15">
    <source>
        <dbReference type="Proteomes" id="UP000321933"/>
    </source>
</evidence>
<keyword evidence="15" id="KW-1185">Reference proteome</keyword>
<dbReference type="InterPro" id="IPR039426">
    <property type="entry name" value="TonB-dep_rcpt-like"/>
</dbReference>
<dbReference type="Gene3D" id="2.40.170.20">
    <property type="entry name" value="TonB-dependent receptor, beta-barrel domain"/>
    <property type="match status" value="1"/>
</dbReference>
<dbReference type="GO" id="GO:0006826">
    <property type="term" value="P:iron ion transport"/>
    <property type="evidence" value="ECO:0007669"/>
    <property type="project" value="UniProtKB-KW"/>
</dbReference>
<keyword evidence="6" id="KW-0408">Iron</keyword>
<evidence type="ECO:0000256" key="3">
    <source>
        <dbReference type="ARBA" id="ARBA00022452"/>
    </source>
</evidence>
<keyword evidence="8" id="KW-0798">TonB box</keyword>
<dbReference type="AlphaFoldDB" id="A0A5C9A440"/>
<evidence type="ECO:0000256" key="11">
    <source>
        <dbReference type="PROSITE-ProRule" id="PRU01360"/>
    </source>
</evidence>
<evidence type="ECO:0000256" key="1">
    <source>
        <dbReference type="ARBA" id="ARBA00004571"/>
    </source>
</evidence>
<evidence type="ECO:0000256" key="2">
    <source>
        <dbReference type="ARBA" id="ARBA00022448"/>
    </source>
</evidence>
<comment type="caution">
    <text evidence="14">The sequence shown here is derived from an EMBL/GenBank/DDBJ whole genome shotgun (WGS) entry which is preliminary data.</text>
</comment>
<name>A0A5C9A440_9GAMM</name>
<evidence type="ECO:0000256" key="12">
    <source>
        <dbReference type="SAM" id="MobiDB-lite"/>
    </source>
</evidence>
<keyword evidence="5 11" id="KW-0812">Transmembrane</keyword>
<evidence type="ECO:0000313" key="14">
    <source>
        <dbReference type="EMBL" id="TXS94397.1"/>
    </source>
</evidence>
<dbReference type="OrthoDB" id="9760333at2"/>
<keyword evidence="3 11" id="KW-1134">Transmembrane beta strand</keyword>
<keyword evidence="9 11" id="KW-0472">Membrane</keyword>
<reference evidence="14 15" key="1">
    <citation type="submission" date="2019-08" db="EMBL/GenBank/DDBJ databases">
        <title>Parahaliea maris sp. nov., isolated from the surface seawater.</title>
        <authorList>
            <person name="Liu Y."/>
        </authorList>
    </citation>
    <scope>NUCLEOTIDE SEQUENCE [LARGE SCALE GENOMIC DNA]</scope>
    <source>
        <strain evidence="14 15">S2-26</strain>
    </source>
</reference>
<keyword evidence="10 11" id="KW-0998">Cell outer membrane</keyword>
<proteinExistence type="inferred from homology"/>
<evidence type="ECO:0000256" key="4">
    <source>
        <dbReference type="ARBA" id="ARBA00022496"/>
    </source>
</evidence>
<sequence length="278" mass="29940">MIGSLGLSGAALAQSPDSASGEEEGEPLEHVLVYGEKLKRPYLETFSSVGIVTEEDLDDYDIADTSDAYKRLANVRAFTQGAGSKSIAIRGLNADGVTQPSNSAALISVVIDGVTQSAEGLKRGSRGLWDVEQLEVHRGPQGTTQGRNAMAGTVNIKTQDPTFEPEYKFRLLSGELHRNEIAAAVSMPIVDDELAFRVSGEYAEKTSDIDFTDPANEIFAEDEYHNIRGKLLYTPKSLDGLEVLLTVSDVFDAPASSPVSGPDFYDREFAASSQKSAR</sequence>
<feature type="domain" description="TonB-dependent receptor plug" evidence="13">
    <location>
        <begin position="44"/>
        <end position="153"/>
    </location>
</feature>
<comment type="subcellular location">
    <subcellularLocation>
        <location evidence="1 11">Cell outer membrane</location>
        <topology evidence="1 11">Multi-pass membrane protein</topology>
    </subcellularLocation>
</comment>
<keyword evidence="4" id="KW-0410">Iron transport</keyword>
<dbReference type="PANTHER" id="PTHR32552">
    <property type="entry name" value="FERRICHROME IRON RECEPTOR-RELATED"/>
    <property type="match status" value="1"/>
</dbReference>
<evidence type="ECO:0000256" key="8">
    <source>
        <dbReference type="ARBA" id="ARBA00023077"/>
    </source>
</evidence>
<evidence type="ECO:0000256" key="10">
    <source>
        <dbReference type="ARBA" id="ARBA00023237"/>
    </source>
</evidence>
<feature type="region of interest" description="Disordered" evidence="12">
    <location>
        <begin position="1"/>
        <end position="27"/>
    </location>
</feature>
<dbReference type="InterPro" id="IPR012910">
    <property type="entry name" value="Plug_dom"/>
</dbReference>
<dbReference type="Proteomes" id="UP000321933">
    <property type="component" value="Unassembled WGS sequence"/>
</dbReference>
<dbReference type="Pfam" id="PF07715">
    <property type="entry name" value="Plug"/>
    <property type="match status" value="1"/>
</dbReference>
<gene>
    <name evidence="14" type="ORF">FVW59_00285</name>
</gene>
<keyword evidence="14" id="KW-0675">Receptor</keyword>
<keyword evidence="2 11" id="KW-0813">Transport</keyword>
<organism evidence="14 15">
    <name type="scientific">Parahaliea aestuarii</name>
    <dbReference type="NCBI Taxonomy" id="1852021"/>
    <lineage>
        <taxon>Bacteria</taxon>
        <taxon>Pseudomonadati</taxon>
        <taxon>Pseudomonadota</taxon>
        <taxon>Gammaproteobacteria</taxon>
        <taxon>Cellvibrionales</taxon>
        <taxon>Halieaceae</taxon>
        <taxon>Parahaliea</taxon>
    </lineage>
</organism>
<dbReference type="InterPro" id="IPR036942">
    <property type="entry name" value="Beta-barrel_TonB_sf"/>
</dbReference>
<dbReference type="EMBL" id="VRYZ01000001">
    <property type="protein sequence ID" value="TXS94397.1"/>
    <property type="molecule type" value="Genomic_DNA"/>
</dbReference>
<dbReference type="GO" id="GO:0009279">
    <property type="term" value="C:cell outer membrane"/>
    <property type="evidence" value="ECO:0007669"/>
    <property type="project" value="UniProtKB-SubCell"/>
</dbReference>
<dbReference type="PROSITE" id="PS52016">
    <property type="entry name" value="TONB_DEPENDENT_REC_3"/>
    <property type="match status" value="1"/>
</dbReference>
<dbReference type="PANTHER" id="PTHR32552:SF81">
    <property type="entry name" value="TONB-DEPENDENT OUTER MEMBRANE RECEPTOR"/>
    <property type="match status" value="1"/>
</dbReference>
<evidence type="ECO:0000256" key="9">
    <source>
        <dbReference type="ARBA" id="ARBA00023136"/>
    </source>
</evidence>
<accession>A0A5C9A440</accession>
<keyword evidence="7" id="KW-0406">Ion transport</keyword>
<evidence type="ECO:0000259" key="13">
    <source>
        <dbReference type="Pfam" id="PF07715"/>
    </source>
</evidence>
<evidence type="ECO:0000256" key="5">
    <source>
        <dbReference type="ARBA" id="ARBA00022692"/>
    </source>
</evidence>
<dbReference type="RefSeq" id="WP_148062253.1">
    <property type="nucleotide sequence ID" value="NZ_VRYZ01000001.1"/>
</dbReference>
<evidence type="ECO:0000256" key="7">
    <source>
        <dbReference type="ARBA" id="ARBA00023065"/>
    </source>
</evidence>
<evidence type="ECO:0000256" key="6">
    <source>
        <dbReference type="ARBA" id="ARBA00023004"/>
    </source>
</evidence>